<evidence type="ECO:0000256" key="5">
    <source>
        <dbReference type="ARBA" id="ARBA00022676"/>
    </source>
</evidence>
<keyword evidence="7 21" id="KW-0812">Transmembrane</keyword>
<evidence type="ECO:0000256" key="6">
    <source>
        <dbReference type="ARBA" id="ARBA00022679"/>
    </source>
</evidence>
<evidence type="ECO:0000313" key="23">
    <source>
        <dbReference type="Proteomes" id="UP000178526"/>
    </source>
</evidence>
<dbReference type="GO" id="GO:0008360">
    <property type="term" value="P:regulation of cell shape"/>
    <property type="evidence" value="ECO:0007669"/>
    <property type="project" value="UniProtKB-KW"/>
</dbReference>
<evidence type="ECO:0000256" key="4">
    <source>
        <dbReference type="ARBA" id="ARBA00022618"/>
    </source>
</evidence>
<name>A0A1F7RHI1_9BACT</name>
<feature type="transmembrane region" description="Helical" evidence="21">
    <location>
        <begin position="301"/>
        <end position="326"/>
    </location>
</feature>
<sequence length="363" mass="39964">MPRKTKYDHLLLFITLVLSGIGVTMIYSSSAIIALEDYNDPFYFLKKQVLFISIGLVLMLVATHIDYHYLRKLTIPILGISFLMLIAVLIPGLGIEKNGAKRWLNIGGIVFQPSEFAKFSVILYTAYSISKRKEKLREFFNGALPLLLVLGVFSILLLLQPDLGSVITLATTVFLLLFAGGVRMSHLVSLALCSLPFLYLSISNVSYRKRRILAFWDPWSDPLDSGFQIIQSFLAFGRGGIWGVGIGDGKEKLFYLPWPHTDFILSIIGEELGLIGVSTVIVLFFLLAWRGIRVSLNSKDLFGTFLSLGITVLIGLQSAINIGVALGLFPTKGLPLPLISYGGSSVVLSLFSIGVLLSISEHT</sequence>
<comment type="pathway">
    <text evidence="2">Cell wall biogenesis; peptidoglycan biosynthesis.</text>
</comment>
<evidence type="ECO:0000256" key="19">
    <source>
        <dbReference type="ARBA" id="ARBA00044770"/>
    </source>
</evidence>
<keyword evidence="5" id="KW-0328">Glycosyltransferase</keyword>
<feature type="transmembrane region" description="Helical" evidence="21">
    <location>
        <begin position="338"/>
        <end position="359"/>
    </location>
</feature>
<dbReference type="EC" id="2.4.99.28" evidence="19"/>
<evidence type="ECO:0000256" key="9">
    <source>
        <dbReference type="ARBA" id="ARBA00022984"/>
    </source>
</evidence>
<dbReference type="GO" id="GO:0015648">
    <property type="term" value="F:lipid-linked peptidoglycan transporter activity"/>
    <property type="evidence" value="ECO:0007669"/>
    <property type="project" value="TreeGrafter"/>
</dbReference>
<evidence type="ECO:0000256" key="17">
    <source>
        <dbReference type="ARBA" id="ARBA00041185"/>
    </source>
</evidence>
<feature type="transmembrane region" description="Helical" evidence="21">
    <location>
        <begin position="12"/>
        <end position="35"/>
    </location>
</feature>
<dbReference type="PANTHER" id="PTHR30474:SF2">
    <property type="entry name" value="PEPTIDOGLYCAN GLYCOSYLTRANSFERASE FTSW-RELATED"/>
    <property type="match status" value="1"/>
</dbReference>
<dbReference type="InterPro" id="IPR013437">
    <property type="entry name" value="FtsW"/>
</dbReference>
<feature type="transmembrane region" description="Helical" evidence="21">
    <location>
        <begin position="187"/>
        <end position="207"/>
    </location>
</feature>
<dbReference type="InterPro" id="IPR018365">
    <property type="entry name" value="Cell_cycle_FtsW-rel_CS"/>
</dbReference>
<organism evidence="22 23">
    <name type="scientific">Candidatus Schekmanbacteria bacterium GWA2_38_11</name>
    <dbReference type="NCBI Taxonomy" id="1817876"/>
    <lineage>
        <taxon>Bacteria</taxon>
        <taxon>Candidatus Schekmaniibacteriota</taxon>
    </lineage>
</organism>
<dbReference type="Proteomes" id="UP000178526">
    <property type="component" value="Unassembled WGS sequence"/>
</dbReference>
<dbReference type="Pfam" id="PF01098">
    <property type="entry name" value="FTSW_RODA_SPOVE"/>
    <property type="match status" value="1"/>
</dbReference>
<dbReference type="GO" id="GO:0009252">
    <property type="term" value="P:peptidoglycan biosynthetic process"/>
    <property type="evidence" value="ECO:0007669"/>
    <property type="project" value="UniProtKB-KW"/>
</dbReference>
<comment type="catalytic activity">
    <reaction evidence="20">
        <text>[GlcNAc-(1-&gt;4)-Mur2Ac(oyl-L-Ala-gamma-D-Glu-L-Lys-D-Ala-D-Ala)](n)-di-trans,octa-cis-undecaprenyl diphosphate + beta-D-GlcNAc-(1-&gt;4)-Mur2Ac(oyl-L-Ala-gamma-D-Glu-L-Lys-D-Ala-D-Ala)-di-trans,octa-cis-undecaprenyl diphosphate = [GlcNAc-(1-&gt;4)-Mur2Ac(oyl-L-Ala-gamma-D-Glu-L-Lys-D-Ala-D-Ala)](n+1)-di-trans,octa-cis-undecaprenyl diphosphate + di-trans,octa-cis-undecaprenyl diphosphate + H(+)</text>
        <dbReference type="Rhea" id="RHEA:23708"/>
        <dbReference type="Rhea" id="RHEA-COMP:9602"/>
        <dbReference type="Rhea" id="RHEA-COMP:9603"/>
        <dbReference type="ChEBI" id="CHEBI:15378"/>
        <dbReference type="ChEBI" id="CHEBI:58405"/>
        <dbReference type="ChEBI" id="CHEBI:60033"/>
        <dbReference type="ChEBI" id="CHEBI:78435"/>
        <dbReference type="EC" id="2.4.99.28"/>
    </reaction>
</comment>
<dbReference type="GO" id="GO:0051301">
    <property type="term" value="P:cell division"/>
    <property type="evidence" value="ECO:0007669"/>
    <property type="project" value="UniProtKB-KW"/>
</dbReference>
<evidence type="ECO:0000256" key="15">
    <source>
        <dbReference type="ARBA" id="ARBA00033270"/>
    </source>
</evidence>
<evidence type="ECO:0000256" key="10">
    <source>
        <dbReference type="ARBA" id="ARBA00022989"/>
    </source>
</evidence>
<dbReference type="PROSITE" id="PS00428">
    <property type="entry name" value="FTSW_RODA_SPOVE"/>
    <property type="match status" value="1"/>
</dbReference>
<comment type="subcellular location">
    <subcellularLocation>
        <location evidence="1">Cell membrane</location>
        <topology evidence="1">Multi-pass membrane protein</topology>
    </subcellularLocation>
</comment>
<keyword evidence="13" id="KW-0961">Cell wall biogenesis/degradation</keyword>
<dbReference type="GO" id="GO:0008955">
    <property type="term" value="F:peptidoglycan glycosyltransferase activity"/>
    <property type="evidence" value="ECO:0007669"/>
    <property type="project" value="UniProtKB-EC"/>
</dbReference>
<evidence type="ECO:0000256" key="18">
    <source>
        <dbReference type="ARBA" id="ARBA00041418"/>
    </source>
</evidence>
<feature type="transmembrane region" description="Helical" evidence="21">
    <location>
        <begin position="263"/>
        <end position="289"/>
    </location>
</feature>
<dbReference type="InterPro" id="IPR001182">
    <property type="entry name" value="FtsW/RodA"/>
</dbReference>
<dbReference type="PANTHER" id="PTHR30474">
    <property type="entry name" value="CELL CYCLE PROTEIN"/>
    <property type="match status" value="1"/>
</dbReference>
<keyword evidence="8" id="KW-0133">Cell shape</keyword>
<keyword evidence="4 22" id="KW-0132">Cell division</keyword>
<evidence type="ECO:0000313" key="22">
    <source>
        <dbReference type="EMBL" id="OGL41025.1"/>
    </source>
</evidence>
<dbReference type="EMBL" id="MGDB01000080">
    <property type="protein sequence ID" value="OGL41025.1"/>
    <property type="molecule type" value="Genomic_DNA"/>
</dbReference>
<dbReference type="GO" id="GO:0071555">
    <property type="term" value="P:cell wall organization"/>
    <property type="evidence" value="ECO:0007669"/>
    <property type="project" value="UniProtKB-KW"/>
</dbReference>
<keyword evidence="12" id="KW-0131">Cell cycle</keyword>
<feature type="transmembrane region" description="Helical" evidence="21">
    <location>
        <begin position="73"/>
        <end position="94"/>
    </location>
</feature>
<feature type="transmembrane region" description="Helical" evidence="21">
    <location>
        <begin position="106"/>
        <end position="127"/>
    </location>
</feature>
<evidence type="ECO:0000256" key="21">
    <source>
        <dbReference type="SAM" id="Phobius"/>
    </source>
</evidence>
<evidence type="ECO:0000256" key="7">
    <source>
        <dbReference type="ARBA" id="ARBA00022692"/>
    </source>
</evidence>
<evidence type="ECO:0000256" key="1">
    <source>
        <dbReference type="ARBA" id="ARBA00004651"/>
    </source>
</evidence>
<keyword evidence="9" id="KW-0573">Peptidoglycan synthesis</keyword>
<keyword evidence="3" id="KW-1003">Cell membrane</keyword>
<evidence type="ECO:0000256" key="13">
    <source>
        <dbReference type="ARBA" id="ARBA00023316"/>
    </source>
</evidence>
<keyword evidence="10 21" id="KW-1133">Transmembrane helix</keyword>
<evidence type="ECO:0000256" key="12">
    <source>
        <dbReference type="ARBA" id="ARBA00023306"/>
    </source>
</evidence>
<gene>
    <name evidence="22" type="ORF">A2042_09810</name>
</gene>
<evidence type="ECO:0000256" key="20">
    <source>
        <dbReference type="ARBA" id="ARBA00049902"/>
    </source>
</evidence>
<accession>A0A1F7RHI1</accession>
<reference evidence="22 23" key="1">
    <citation type="journal article" date="2016" name="Nat. Commun.">
        <title>Thousands of microbial genomes shed light on interconnected biogeochemical processes in an aquifer system.</title>
        <authorList>
            <person name="Anantharaman K."/>
            <person name="Brown C.T."/>
            <person name="Hug L.A."/>
            <person name="Sharon I."/>
            <person name="Castelle C.J."/>
            <person name="Probst A.J."/>
            <person name="Thomas B.C."/>
            <person name="Singh A."/>
            <person name="Wilkins M.J."/>
            <person name="Karaoz U."/>
            <person name="Brodie E.L."/>
            <person name="Williams K.H."/>
            <person name="Hubbard S.S."/>
            <person name="Banfield J.F."/>
        </authorList>
    </citation>
    <scope>NUCLEOTIDE SEQUENCE [LARGE SCALE GENOMIC DNA]</scope>
</reference>
<proteinExistence type="inferred from homology"/>
<evidence type="ECO:0000256" key="14">
    <source>
        <dbReference type="ARBA" id="ARBA00032370"/>
    </source>
</evidence>
<evidence type="ECO:0000256" key="8">
    <source>
        <dbReference type="ARBA" id="ARBA00022960"/>
    </source>
</evidence>
<keyword evidence="6" id="KW-0808">Transferase</keyword>
<dbReference type="GO" id="GO:0032153">
    <property type="term" value="C:cell division site"/>
    <property type="evidence" value="ECO:0007669"/>
    <property type="project" value="TreeGrafter"/>
</dbReference>
<evidence type="ECO:0000256" key="11">
    <source>
        <dbReference type="ARBA" id="ARBA00023136"/>
    </source>
</evidence>
<dbReference type="NCBIfam" id="TIGR02614">
    <property type="entry name" value="ftsW"/>
    <property type="match status" value="1"/>
</dbReference>
<evidence type="ECO:0000256" key="16">
    <source>
        <dbReference type="ARBA" id="ARBA00038053"/>
    </source>
</evidence>
<evidence type="ECO:0000256" key="3">
    <source>
        <dbReference type="ARBA" id="ARBA00022475"/>
    </source>
</evidence>
<dbReference type="GO" id="GO:0005886">
    <property type="term" value="C:plasma membrane"/>
    <property type="evidence" value="ECO:0007669"/>
    <property type="project" value="UniProtKB-SubCell"/>
</dbReference>
<dbReference type="AlphaFoldDB" id="A0A1F7RHI1"/>
<protein>
    <recommendedName>
        <fullName evidence="17">Probable peptidoglycan glycosyltransferase FtsW</fullName>
        <ecNumber evidence="19">2.4.99.28</ecNumber>
    </recommendedName>
    <alternativeName>
        <fullName evidence="18">Cell division protein FtsW</fullName>
    </alternativeName>
    <alternativeName>
        <fullName evidence="15">Cell wall polymerase</fullName>
    </alternativeName>
    <alternativeName>
        <fullName evidence="14">Peptidoglycan polymerase</fullName>
    </alternativeName>
</protein>
<evidence type="ECO:0000256" key="2">
    <source>
        <dbReference type="ARBA" id="ARBA00004752"/>
    </source>
</evidence>
<comment type="similarity">
    <text evidence="16">Belongs to the SEDS family. FtsW subfamily.</text>
</comment>
<comment type="caution">
    <text evidence="22">The sequence shown here is derived from an EMBL/GenBank/DDBJ whole genome shotgun (WGS) entry which is preliminary data.</text>
</comment>
<keyword evidence="11 21" id="KW-0472">Membrane</keyword>
<feature type="transmembrane region" description="Helical" evidence="21">
    <location>
        <begin position="41"/>
        <end position="61"/>
    </location>
</feature>
<feature type="transmembrane region" description="Helical" evidence="21">
    <location>
        <begin position="163"/>
        <end position="180"/>
    </location>
</feature>
<feature type="transmembrane region" description="Helical" evidence="21">
    <location>
        <begin position="139"/>
        <end position="157"/>
    </location>
</feature>